<proteinExistence type="predicted"/>
<gene>
    <name evidence="2" type="ORF">METZ01_LOCUS373027</name>
</gene>
<feature type="non-terminal residue" evidence="2">
    <location>
        <position position="303"/>
    </location>
</feature>
<evidence type="ECO:0000256" key="1">
    <source>
        <dbReference type="SAM" id="Phobius"/>
    </source>
</evidence>
<dbReference type="AlphaFoldDB" id="A0A382TDS4"/>
<feature type="transmembrane region" description="Helical" evidence="1">
    <location>
        <begin position="65"/>
        <end position="89"/>
    </location>
</feature>
<sequence length="303" mass="34123">GDPNPRHNLPFEPMLDDVTGTLFIAGLILILAQWRRPLFLLFPCWVFVMLIPGILSVPWESPQSLRSIGVIPAVLIISIVPLVHLLRLFNSNTRDIFRKGGLISIVVLLGVIGYFNVSMYFGKQASHPDVFADFSTPETLMAKEMVKQSQNGYTLYSSRQFLFSLTASVVSGNVHYEPLFAPRDLPISPNRVLHGAAIYLEPRDAGIYDLLAEYYPSAKFREIMAPHGVDPILYEVLINKQQLVDSLGVEATFKREDVLVKTDKFDTFSYSWAKDLSGVAFPVDFVVQSNLHVREQGLYQFQV</sequence>
<organism evidence="2">
    <name type="scientific">marine metagenome</name>
    <dbReference type="NCBI Taxonomy" id="408172"/>
    <lineage>
        <taxon>unclassified sequences</taxon>
        <taxon>metagenomes</taxon>
        <taxon>ecological metagenomes</taxon>
    </lineage>
</organism>
<feature type="transmembrane region" description="Helical" evidence="1">
    <location>
        <begin position="101"/>
        <end position="121"/>
    </location>
</feature>
<dbReference type="EMBL" id="UINC01135799">
    <property type="protein sequence ID" value="SVD20173.1"/>
    <property type="molecule type" value="Genomic_DNA"/>
</dbReference>
<accession>A0A382TDS4</accession>
<evidence type="ECO:0000313" key="2">
    <source>
        <dbReference type="EMBL" id="SVD20173.1"/>
    </source>
</evidence>
<feature type="transmembrane region" description="Helical" evidence="1">
    <location>
        <begin position="39"/>
        <end position="59"/>
    </location>
</feature>
<keyword evidence="1" id="KW-0812">Transmembrane</keyword>
<keyword evidence="1" id="KW-0472">Membrane</keyword>
<feature type="non-terminal residue" evidence="2">
    <location>
        <position position="1"/>
    </location>
</feature>
<keyword evidence="1" id="KW-1133">Transmembrane helix</keyword>
<feature type="transmembrane region" description="Helical" evidence="1">
    <location>
        <begin position="14"/>
        <end position="32"/>
    </location>
</feature>
<protein>
    <submittedName>
        <fullName evidence="2">Uncharacterized protein</fullName>
    </submittedName>
</protein>
<name>A0A382TDS4_9ZZZZ</name>
<reference evidence="2" key="1">
    <citation type="submission" date="2018-05" db="EMBL/GenBank/DDBJ databases">
        <authorList>
            <person name="Lanie J.A."/>
            <person name="Ng W.-L."/>
            <person name="Kazmierczak K.M."/>
            <person name="Andrzejewski T.M."/>
            <person name="Davidsen T.M."/>
            <person name="Wayne K.J."/>
            <person name="Tettelin H."/>
            <person name="Glass J.I."/>
            <person name="Rusch D."/>
            <person name="Podicherti R."/>
            <person name="Tsui H.-C.T."/>
            <person name="Winkler M.E."/>
        </authorList>
    </citation>
    <scope>NUCLEOTIDE SEQUENCE</scope>
</reference>